<feature type="compositionally biased region" description="Basic and acidic residues" evidence="1">
    <location>
        <begin position="1177"/>
        <end position="1195"/>
    </location>
</feature>
<evidence type="ECO:0000313" key="2">
    <source>
        <dbReference type="EMBL" id="MER2286638.1"/>
    </source>
</evidence>
<organism evidence="2 3">
    <name type="scientific">Methylobacterium brachiatum</name>
    <dbReference type="NCBI Taxonomy" id="269660"/>
    <lineage>
        <taxon>Bacteria</taxon>
        <taxon>Pseudomonadati</taxon>
        <taxon>Pseudomonadota</taxon>
        <taxon>Alphaproteobacteria</taxon>
        <taxon>Hyphomicrobiales</taxon>
        <taxon>Methylobacteriaceae</taxon>
        <taxon>Methylobacterium</taxon>
    </lineage>
</organism>
<comment type="caution">
    <text evidence="2">The sequence shown here is derived from an EMBL/GenBank/DDBJ whole genome shotgun (WGS) entry which is preliminary data.</text>
</comment>
<feature type="region of interest" description="Disordered" evidence="1">
    <location>
        <begin position="99"/>
        <end position="141"/>
    </location>
</feature>
<feature type="compositionally biased region" description="Basic and acidic residues" evidence="1">
    <location>
        <begin position="1279"/>
        <end position="1290"/>
    </location>
</feature>
<evidence type="ECO:0000256" key="1">
    <source>
        <dbReference type="SAM" id="MobiDB-lite"/>
    </source>
</evidence>
<feature type="compositionally biased region" description="Gly residues" evidence="1">
    <location>
        <begin position="878"/>
        <end position="905"/>
    </location>
</feature>
<gene>
    <name evidence="2" type="ORF">ABS770_00075</name>
</gene>
<feature type="compositionally biased region" description="Polar residues" evidence="1">
    <location>
        <begin position="1266"/>
        <end position="1278"/>
    </location>
</feature>
<feature type="region of interest" description="Disordered" evidence="1">
    <location>
        <begin position="772"/>
        <end position="794"/>
    </location>
</feature>
<dbReference type="Proteomes" id="UP001432995">
    <property type="component" value="Unassembled WGS sequence"/>
</dbReference>
<reference evidence="2" key="1">
    <citation type="submission" date="2024-06" db="EMBL/GenBank/DDBJ databases">
        <authorList>
            <person name="Campbell A.G."/>
        </authorList>
    </citation>
    <scope>NUCLEOTIDE SEQUENCE</scope>
    <source>
        <strain evidence="2">EM17</strain>
    </source>
</reference>
<evidence type="ECO:0000313" key="3">
    <source>
        <dbReference type="Proteomes" id="UP001432995"/>
    </source>
</evidence>
<feature type="region of interest" description="Disordered" evidence="1">
    <location>
        <begin position="1019"/>
        <end position="1054"/>
    </location>
</feature>
<keyword evidence="3" id="KW-1185">Reference proteome</keyword>
<protein>
    <recommendedName>
        <fullName evidence="4">Phage tail tape measure protein</fullName>
    </recommendedName>
</protein>
<feature type="compositionally biased region" description="Basic and acidic residues" evidence="1">
    <location>
        <begin position="132"/>
        <end position="141"/>
    </location>
</feature>
<feature type="compositionally biased region" description="Gly residues" evidence="1">
    <location>
        <begin position="1239"/>
        <end position="1249"/>
    </location>
</feature>
<evidence type="ECO:0008006" key="4">
    <source>
        <dbReference type="Google" id="ProtNLM"/>
    </source>
</evidence>
<accession>A0ABV1QVK7</accession>
<sequence>MSDKVDIKVNLDVEVNEIEQARALRREFELMDREISKLGRDLKAFGNPMATIGRMRGKIGADAVKAGREALNLQGNVFTNLRKEEAFKRRMAAQRASEEAEAVRAAKQGQRATEQALKRQLASSNALSRQRARAEAEAEGEIRSEIASTARMRDREVKKAISDAKAVKRAQEQATARAARGAGQIRSGVERVAGTAAATTAVAGYGVQRAVSRGISSRTDADTAETQLKIFGDIDDGKGGKRAITAADIRKLRRGPEGLDNLAVRTGSTVPGALNAYTEAAKAGLIDPMGQTKNILTASSGLELDPTKTTKVLGTLARNMGKEATPDRMYKTLNALAVGAREDPTQSDEIVEGLNRAQAVLAMTKGLTPEDLVALVSGGQSVGIQPGKAGTLLPALATDILAGNNKFLDPKKRKEHNWAAKKLGFASGRDMSKQFAGENGKATLYKIFESLKSMAPELRSQVANALSGGQWGDEDLQIVNGLEGMKSTDAAIQDPKNSNFLREANAKKMNSWQGQWNQSQAIFSLFWESFGQGFDDILRSINSFFLELHSKFDYDAVTGAVNDALDGLKKGLGFDTWRQALESLVPSNAKDLGKQIGAFACGFSSAIKDISGVIKSVATIFTGSNASAESIGRLAGSFVSLGVAAVALAPVMGVLGGVASLVLGIVGIARAAASVLGMGAAAAGAGGGAVAGALAGVAKLMAGGFIVGLAGAIGSMRGEISTLVLDAVRPMVAAIWQGLKDALSWEGLKSGGKALLNEVIPAPLQRWLEGGDTARPNEGGTGWVDPPTRDETTPRKLTEAIQQNTDALLKKSKAEADKAKDADGKKAISYEDWKAQFDGLKGGSYGRALEAQKDKSGGPVWAPSVGDAVQRGLRGEVGTSGGGGSTGGPLGTGMGRRGIIGGDTGSPGQRIGGSRAWRNFNPGNLKDSPFTRRMGSTGRDAGGFAVFPDDATGRKAQEALLFNSDSYKNLSIRDAIARYAPGSDGNDPASYAGQMARAAGVGVDTKLSDLTPDQRSKLLDAQRDKEGWRAGTVAGGGDGSIAGAPGTTDGRSVPRLTGNLSMDGQTYQYGSGGHRGSNSIPAGVYPLTPGAIGPWGRQHGALGINNNRIWDAQLGRFRDGIELHSASSAKMLSAGCLAINREQWSEFRSRALDFYRRNGNRAFLKVDSKGNASITAERPDDPVARVAEQDKKTKDLGAGLNKPSAALGDLDVAPTKGDGLGTKAPLGTTTPLKQAPIGSSGGGGNGGSGGIVNNVTVNAANHSPNEMANAVQRSLQDSMNRRTHDFDGFA</sequence>
<name>A0ABV1QVK7_9HYPH</name>
<dbReference type="EMBL" id="JBELQD010000001">
    <property type="protein sequence ID" value="MER2286638.1"/>
    <property type="molecule type" value="Genomic_DNA"/>
</dbReference>
<feature type="region of interest" description="Disordered" evidence="1">
    <location>
        <begin position="873"/>
        <end position="932"/>
    </location>
</feature>
<dbReference type="RefSeq" id="WP_350376860.1">
    <property type="nucleotide sequence ID" value="NZ_JBELQD010000001.1"/>
</dbReference>
<feature type="region of interest" description="Disordered" evidence="1">
    <location>
        <begin position="1173"/>
        <end position="1249"/>
    </location>
</feature>
<feature type="region of interest" description="Disordered" evidence="1">
    <location>
        <begin position="1266"/>
        <end position="1290"/>
    </location>
</feature>
<proteinExistence type="predicted"/>
<feature type="compositionally biased region" description="Basic and acidic residues" evidence="1">
    <location>
        <begin position="1019"/>
        <end position="1028"/>
    </location>
</feature>